<comment type="caution">
    <text evidence="25">The sequence shown here is derived from an EMBL/GenBank/DDBJ whole genome shotgun (WGS) entry which is preliminary data.</text>
</comment>
<evidence type="ECO:0000256" key="6">
    <source>
        <dbReference type="ARBA" id="ARBA00022490"/>
    </source>
</evidence>
<dbReference type="InterPro" id="IPR006683">
    <property type="entry name" value="Thioestr_dom"/>
</dbReference>
<reference evidence="25 26" key="1">
    <citation type="submission" date="2023-03" db="EMBL/GenBank/DDBJ databases">
        <title>Genome insight into feeding habits of ladybird beetles.</title>
        <authorList>
            <person name="Li H.-S."/>
            <person name="Huang Y.-H."/>
            <person name="Pang H."/>
        </authorList>
    </citation>
    <scope>NUCLEOTIDE SEQUENCE [LARGE SCALE GENOMIC DNA]</scope>
    <source>
        <strain evidence="25">SYSU_2023b</strain>
        <tissue evidence="25">Whole body</tissue>
    </source>
</reference>
<dbReference type="Proteomes" id="UP001431783">
    <property type="component" value="Unassembled WGS sequence"/>
</dbReference>
<dbReference type="SUPFAM" id="SSF54637">
    <property type="entry name" value="Thioesterase/thiol ester dehydrase-isomerase"/>
    <property type="match status" value="1"/>
</dbReference>
<evidence type="ECO:0000256" key="2">
    <source>
        <dbReference type="ARBA" id="ARBA00004173"/>
    </source>
</evidence>
<evidence type="ECO:0000256" key="12">
    <source>
        <dbReference type="ARBA" id="ARBA00023242"/>
    </source>
</evidence>
<sequence>MVAFTRKFCSSTRLTAEYIKNYLRDTKNYEQQFKNLKIITMEKGTCIAEMDVEERHTNAMRTLHGGCTATLVDSLSSYGLSSLEKGNVAHVSVNLNIRYMQGGEVGKKIVIESVTTKCGKNLAFLDVTIKDKESGRILAKGEHTKYLLNSPTSIGK</sequence>
<comment type="catalytic activity">
    <reaction evidence="15">
        <text>dodecanoyl-CoA + H2O = dodecanoate + CoA + H(+)</text>
        <dbReference type="Rhea" id="RHEA:30135"/>
        <dbReference type="ChEBI" id="CHEBI:15377"/>
        <dbReference type="ChEBI" id="CHEBI:15378"/>
        <dbReference type="ChEBI" id="CHEBI:18262"/>
        <dbReference type="ChEBI" id="CHEBI:57287"/>
        <dbReference type="ChEBI" id="CHEBI:57375"/>
    </reaction>
    <physiologicalReaction direction="left-to-right" evidence="15">
        <dbReference type="Rhea" id="RHEA:30136"/>
    </physiologicalReaction>
</comment>
<evidence type="ECO:0000256" key="19">
    <source>
        <dbReference type="ARBA" id="ARBA00064709"/>
    </source>
</evidence>
<evidence type="ECO:0000256" key="5">
    <source>
        <dbReference type="ARBA" id="ARBA00008324"/>
    </source>
</evidence>
<accession>A0AAW1U8M4</accession>
<dbReference type="InterPro" id="IPR029069">
    <property type="entry name" value="HotDog_dom_sf"/>
</dbReference>
<dbReference type="PANTHER" id="PTHR21660">
    <property type="entry name" value="THIOESTERASE SUPERFAMILY MEMBER-RELATED"/>
    <property type="match status" value="1"/>
</dbReference>
<evidence type="ECO:0000256" key="9">
    <source>
        <dbReference type="ARBA" id="ARBA00023098"/>
    </source>
</evidence>
<dbReference type="PANTHER" id="PTHR21660:SF1">
    <property type="entry name" value="ACYL-COENZYME A THIOESTERASE 13"/>
    <property type="match status" value="1"/>
</dbReference>
<comment type="catalytic activity">
    <reaction evidence="13">
        <text>octanoyl-CoA + H2O = octanoate + CoA + H(+)</text>
        <dbReference type="Rhea" id="RHEA:30143"/>
        <dbReference type="ChEBI" id="CHEBI:15377"/>
        <dbReference type="ChEBI" id="CHEBI:15378"/>
        <dbReference type="ChEBI" id="CHEBI:25646"/>
        <dbReference type="ChEBI" id="CHEBI:57287"/>
        <dbReference type="ChEBI" id="CHEBI:57386"/>
    </reaction>
    <physiologicalReaction direction="left-to-right" evidence="13">
        <dbReference type="Rhea" id="RHEA:30144"/>
    </physiologicalReaction>
</comment>
<evidence type="ECO:0000256" key="23">
    <source>
        <dbReference type="ARBA" id="ARBA00083956"/>
    </source>
</evidence>
<evidence type="ECO:0000256" key="17">
    <source>
        <dbReference type="ARBA" id="ARBA00052976"/>
    </source>
</evidence>
<dbReference type="Pfam" id="PF03061">
    <property type="entry name" value="4HBT"/>
    <property type="match status" value="1"/>
</dbReference>
<evidence type="ECO:0000259" key="24">
    <source>
        <dbReference type="Pfam" id="PF03061"/>
    </source>
</evidence>
<evidence type="ECO:0000256" key="18">
    <source>
        <dbReference type="ARBA" id="ARBA00058205"/>
    </source>
</evidence>
<gene>
    <name evidence="25" type="ORF">WA026_016070</name>
</gene>
<dbReference type="GO" id="GO:0005819">
    <property type="term" value="C:spindle"/>
    <property type="evidence" value="ECO:0007669"/>
    <property type="project" value="UniProtKB-SubCell"/>
</dbReference>
<dbReference type="GO" id="GO:0005739">
    <property type="term" value="C:mitochondrion"/>
    <property type="evidence" value="ECO:0007669"/>
    <property type="project" value="UniProtKB-SubCell"/>
</dbReference>
<evidence type="ECO:0000256" key="21">
    <source>
        <dbReference type="ARBA" id="ARBA00075657"/>
    </source>
</evidence>
<keyword evidence="7" id="KW-0378">Hydrolase</keyword>
<evidence type="ECO:0000256" key="8">
    <source>
        <dbReference type="ARBA" id="ARBA00022990"/>
    </source>
</evidence>
<dbReference type="AlphaFoldDB" id="A0AAW1U8M4"/>
<evidence type="ECO:0000256" key="10">
    <source>
        <dbReference type="ARBA" id="ARBA00023128"/>
    </source>
</evidence>
<keyword evidence="11" id="KW-0206">Cytoskeleton</keyword>
<keyword evidence="9" id="KW-0443">Lipid metabolism</keyword>
<feature type="domain" description="Thioesterase" evidence="24">
    <location>
        <begin position="62"/>
        <end position="135"/>
    </location>
</feature>
<evidence type="ECO:0000256" key="11">
    <source>
        <dbReference type="ARBA" id="ARBA00023212"/>
    </source>
</evidence>
<dbReference type="EMBL" id="JARQZJ010000039">
    <property type="protein sequence ID" value="KAK9877041.1"/>
    <property type="molecule type" value="Genomic_DNA"/>
</dbReference>
<evidence type="ECO:0000256" key="3">
    <source>
        <dbReference type="ARBA" id="ARBA00004186"/>
    </source>
</evidence>
<evidence type="ECO:0000256" key="14">
    <source>
        <dbReference type="ARBA" id="ARBA00047969"/>
    </source>
</evidence>
<dbReference type="GO" id="GO:0006629">
    <property type="term" value="P:lipid metabolic process"/>
    <property type="evidence" value="ECO:0007669"/>
    <property type="project" value="UniProtKB-KW"/>
</dbReference>
<comment type="catalytic activity">
    <reaction evidence="14">
        <text>decanoyl-CoA + H2O = decanoate + CoA + H(+)</text>
        <dbReference type="Rhea" id="RHEA:40059"/>
        <dbReference type="ChEBI" id="CHEBI:15377"/>
        <dbReference type="ChEBI" id="CHEBI:15378"/>
        <dbReference type="ChEBI" id="CHEBI:27689"/>
        <dbReference type="ChEBI" id="CHEBI:57287"/>
        <dbReference type="ChEBI" id="CHEBI:61430"/>
    </reaction>
    <physiologicalReaction direction="left-to-right" evidence="14">
        <dbReference type="Rhea" id="RHEA:40060"/>
    </physiologicalReaction>
</comment>
<dbReference type="InterPro" id="IPR039298">
    <property type="entry name" value="ACOT13"/>
</dbReference>
<keyword evidence="6" id="KW-0963">Cytoplasm</keyword>
<evidence type="ECO:0000256" key="4">
    <source>
        <dbReference type="ARBA" id="ARBA00004514"/>
    </source>
</evidence>
<keyword evidence="8" id="KW-0007">Acetylation</keyword>
<keyword evidence="10" id="KW-0496">Mitochondrion</keyword>
<evidence type="ECO:0000256" key="1">
    <source>
        <dbReference type="ARBA" id="ARBA00004123"/>
    </source>
</evidence>
<comment type="catalytic activity">
    <reaction evidence="17">
        <text>a fatty acyl-CoA + H2O = a fatty acid + CoA + H(+)</text>
        <dbReference type="Rhea" id="RHEA:16781"/>
        <dbReference type="ChEBI" id="CHEBI:15377"/>
        <dbReference type="ChEBI" id="CHEBI:15378"/>
        <dbReference type="ChEBI" id="CHEBI:28868"/>
        <dbReference type="ChEBI" id="CHEBI:57287"/>
        <dbReference type="ChEBI" id="CHEBI:77636"/>
    </reaction>
    <physiologicalReaction direction="left-to-right" evidence="17">
        <dbReference type="Rhea" id="RHEA:16782"/>
    </physiologicalReaction>
</comment>
<comment type="subunit">
    <text evidence="19">Homotetramer. Interacts with PCTP.</text>
</comment>
<protein>
    <recommendedName>
        <fullName evidence="20">Acyl-coenzyme A thioesterase 13</fullName>
    </recommendedName>
    <alternativeName>
        <fullName evidence="22">Hotdog-fold thioesterase superfamily member 2</fullName>
    </alternativeName>
    <alternativeName>
        <fullName evidence="21">Palmitoyl-CoA hydrolase</fullName>
    </alternativeName>
    <alternativeName>
        <fullName evidence="23">Thioesterase superfamily member 2</fullName>
    </alternativeName>
</protein>
<proteinExistence type="inferred from homology"/>
<evidence type="ECO:0000256" key="22">
    <source>
        <dbReference type="ARBA" id="ARBA00081533"/>
    </source>
</evidence>
<organism evidence="25 26">
    <name type="scientific">Henosepilachna vigintioctopunctata</name>
    <dbReference type="NCBI Taxonomy" id="420089"/>
    <lineage>
        <taxon>Eukaryota</taxon>
        <taxon>Metazoa</taxon>
        <taxon>Ecdysozoa</taxon>
        <taxon>Arthropoda</taxon>
        <taxon>Hexapoda</taxon>
        <taxon>Insecta</taxon>
        <taxon>Pterygota</taxon>
        <taxon>Neoptera</taxon>
        <taxon>Endopterygota</taxon>
        <taxon>Coleoptera</taxon>
        <taxon>Polyphaga</taxon>
        <taxon>Cucujiformia</taxon>
        <taxon>Coccinelloidea</taxon>
        <taxon>Coccinellidae</taxon>
        <taxon>Epilachninae</taxon>
        <taxon>Epilachnini</taxon>
        <taxon>Henosepilachna</taxon>
    </lineage>
</organism>
<evidence type="ECO:0000313" key="25">
    <source>
        <dbReference type="EMBL" id="KAK9877041.1"/>
    </source>
</evidence>
<evidence type="ECO:0000256" key="15">
    <source>
        <dbReference type="ARBA" id="ARBA00048074"/>
    </source>
</evidence>
<comment type="catalytic activity">
    <reaction evidence="16">
        <text>hexanoyl-CoA + H2O = hexanoate + CoA + H(+)</text>
        <dbReference type="Rhea" id="RHEA:40115"/>
        <dbReference type="ChEBI" id="CHEBI:15377"/>
        <dbReference type="ChEBI" id="CHEBI:15378"/>
        <dbReference type="ChEBI" id="CHEBI:17120"/>
        <dbReference type="ChEBI" id="CHEBI:57287"/>
        <dbReference type="ChEBI" id="CHEBI:62620"/>
    </reaction>
    <physiologicalReaction direction="left-to-right" evidence="16">
        <dbReference type="Rhea" id="RHEA:40116"/>
    </physiologicalReaction>
</comment>
<dbReference type="FunFam" id="3.10.129.10:FF:000021">
    <property type="entry name" value="Acyl-coenzyme A thioesterase 13"/>
    <property type="match status" value="1"/>
</dbReference>
<evidence type="ECO:0000256" key="16">
    <source>
        <dbReference type="ARBA" id="ARBA00050199"/>
    </source>
</evidence>
<dbReference type="Gene3D" id="3.10.129.10">
    <property type="entry name" value="Hotdog Thioesterase"/>
    <property type="match status" value="1"/>
</dbReference>
<dbReference type="GO" id="GO:0005829">
    <property type="term" value="C:cytosol"/>
    <property type="evidence" value="ECO:0007669"/>
    <property type="project" value="UniProtKB-SubCell"/>
</dbReference>
<dbReference type="NCBIfam" id="TIGR00369">
    <property type="entry name" value="unchar_dom_1"/>
    <property type="match status" value="1"/>
</dbReference>
<dbReference type="GO" id="GO:0005634">
    <property type="term" value="C:nucleus"/>
    <property type="evidence" value="ECO:0007669"/>
    <property type="project" value="UniProtKB-SubCell"/>
</dbReference>
<dbReference type="CDD" id="cd03443">
    <property type="entry name" value="PaaI_thioesterase"/>
    <property type="match status" value="1"/>
</dbReference>
<keyword evidence="12" id="KW-0539">Nucleus</keyword>
<name>A0AAW1U8M4_9CUCU</name>
<comment type="subcellular location">
    <subcellularLocation>
        <location evidence="3">Cytoplasm</location>
        <location evidence="3">Cytoskeleton</location>
        <location evidence="3">Spindle</location>
    </subcellularLocation>
    <subcellularLocation>
        <location evidence="4">Cytoplasm</location>
        <location evidence="4">Cytosol</location>
    </subcellularLocation>
    <subcellularLocation>
        <location evidence="2">Mitochondrion</location>
    </subcellularLocation>
    <subcellularLocation>
        <location evidence="1">Nucleus</location>
    </subcellularLocation>
</comment>
<dbReference type="InterPro" id="IPR003736">
    <property type="entry name" value="PAAI_dom"/>
</dbReference>
<dbReference type="GO" id="GO:0047617">
    <property type="term" value="F:fatty acyl-CoA hydrolase activity"/>
    <property type="evidence" value="ECO:0007669"/>
    <property type="project" value="InterPro"/>
</dbReference>
<comment type="similarity">
    <text evidence="5">Belongs to the thioesterase PaaI family.</text>
</comment>
<evidence type="ECO:0000256" key="13">
    <source>
        <dbReference type="ARBA" id="ARBA00047588"/>
    </source>
</evidence>
<evidence type="ECO:0000313" key="26">
    <source>
        <dbReference type="Proteomes" id="UP001431783"/>
    </source>
</evidence>
<evidence type="ECO:0000256" key="20">
    <source>
        <dbReference type="ARBA" id="ARBA00067273"/>
    </source>
</evidence>
<keyword evidence="26" id="KW-1185">Reference proteome</keyword>
<comment type="function">
    <text evidence="18">Catalyzes the hydrolysis of acyl-CoAs into free fatty acids and coenzyme A (CoASH), regulating their respective intracellular levels. Has acyl-CoA thioesterase activity towards medium (C12) and long-chain (C18) fatty acyl-CoA substrates. Can also hydrolyze 3-hydroxyphenylacetyl-CoA and 3,4-dihydroxyphenylacetyl-CoA (in vitro). May play a role in controlling adaptive thermogenesis.</text>
</comment>
<evidence type="ECO:0000256" key="7">
    <source>
        <dbReference type="ARBA" id="ARBA00022801"/>
    </source>
</evidence>